<evidence type="ECO:0000256" key="15">
    <source>
        <dbReference type="SAM" id="MobiDB-lite"/>
    </source>
</evidence>
<dbReference type="InterPro" id="IPR001357">
    <property type="entry name" value="BRCT_dom"/>
</dbReference>
<dbReference type="Pfam" id="PF00533">
    <property type="entry name" value="BRCT"/>
    <property type="match status" value="1"/>
</dbReference>
<dbReference type="PANTHER" id="PTHR45990:SF1">
    <property type="entry name" value="DNA REPAIR PROTEIN REV1"/>
    <property type="match status" value="1"/>
</dbReference>
<feature type="compositionally biased region" description="Low complexity" evidence="15">
    <location>
        <begin position="22"/>
        <end position="33"/>
    </location>
</feature>
<evidence type="ECO:0000256" key="12">
    <source>
        <dbReference type="ARBA" id="ARBA00023242"/>
    </source>
</evidence>
<dbReference type="GO" id="GO:0042276">
    <property type="term" value="P:error-prone translesion synthesis"/>
    <property type="evidence" value="ECO:0007669"/>
    <property type="project" value="InterPro"/>
</dbReference>
<comment type="cofactor">
    <cofactor evidence="14">
        <name>Mg(2+)</name>
        <dbReference type="ChEBI" id="CHEBI:18420"/>
    </cofactor>
    <text evidence="14">Binds 2 magnesium ions.</text>
</comment>
<comment type="similarity">
    <text evidence="2 13">Belongs to the DNA polymerase type-Y family.</text>
</comment>
<dbReference type="SUPFAM" id="SSF56672">
    <property type="entry name" value="DNA/RNA polymerases"/>
    <property type="match status" value="1"/>
</dbReference>
<dbReference type="InterPro" id="IPR036775">
    <property type="entry name" value="DNA_pol_Y-fam_lit_finger_sf"/>
</dbReference>
<keyword evidence="10 13" id="KW-0238">DNA-binding</keyword>
<evidence type="ECO:0000256" key="1">
    <source>
        <dbReference type="ARBA" id="ARBA00004123"/>
    </source>
</evidence>
<dbReference type="PROSITE" id="PS50173">
    <property type="entry name" value="UMUC"/>
    <property type="match status" value="1"/>
</dbReference>
<dbReference type="Pfam" id="PF21999">
    <property type="entry name" value="IMS_HHH_1"/>
    <property type="match status" value="1"/>
</dbReference>
<dbReference type="Gene3D" id="3.30.70.270">
    <property type="match status" value="1"/>
</dbReference>
<dbReference type="FunFam" id="3.40.50.10190:FF:000011">
    <property type="entry name" value="DNA repair protein REV1"/>
    <property type="match status" value="1"/>
</dbReference>
<feature type="domain" description="BRCT" evidence="16">
    <location>
        <begin position="97"/>
        <end position="188"/>
    </location>
</feature>
<dbReference type="FunFam" id="3.30.70.270:FF:000019">
    <property type="entry name" value="DNA repair protein REV1"/>
    <property type="match status" value="1"/>
</dbReference>
<dbReference type="RefSeq" id="XP_022148788.1">
    <property type="nucleotide sequence ID" value="XM_022293096.1"/>
</dbReference>
<accession>A0A6J1D509</accession>
<evidence type="ECO:0000313" key="19">
    <source>
        <dbReference type="RefSeq" id="XP_022148784.1"/>
    </source>
</evidence>
<dbReference type="CDD" id="cd17719">
    <property type="entry name" value="BRCT_Rev1"/>
    <property type="match status" value="1"/>
</dbReference>
<dbReference type="EC" id="2.7.7.-" evidence="13"/>
<evidence type="ECO:0000256" key="7">
    <source>
        <dbReference type="ARBA" id="ARBA00022723"/>
    </source>
</evidence>
<dbReference type="Gene3D" id="3.30.1490.100">
    <property type="entry name" value="DNA polymerase, Y-family, little finger domain"/>
    <property type="match status" value="1"/>
</dbReference>
<dbReference type="GO" id="GO:0046872">
    <property type="term" value="F:metal ion binding"/>
    <property type="evidence" value="ECO:0007669"/>
    <property type="project" value="UniProtKB-KW"/>
</dbReference>
<comment type="function">
    <text evidence="13">Deoxycytidyl transferase involved in DNA repair. Transfers a dCMP residue from dCTP to the 3'-end of a DNA primer in a template-dependent reaction. May assist in the first step in the bypass of abasic lesions by the insertion of a nucleotide opposite the lesion. Required for normal induction of mutations by physical and chemical agents.</text>
</comment>
<dbReference type="Proteomes" id="UP000504603">
    <property type="component" value="Unplaced"/>
</dbReference>
<dbReference type="RefSeq" id="XP_022148784.1">
    <property type="nucleotide sequence ID" value="XM_022293092.1"/>
</dbReference>
<dbReference type="SMART" id="SM00292">
    <property type="entry name" value="BRCT"/>
    <property type="match status" value="1"/>
</dbReference>
<feature type="compositionally biased region" description="Basic and acidic residues" evidence="15">
    <location>
        <begin position="320"/>
        <end position="330"/>
    </location>
</feature>
<keyword evidence="4 13" id="KW-0237">DNA synthesis</keyword>
<evidence type="ECO:0000256" key="8">
    <source>
        <dbReference type="ARBA" id="ARBA00022763"/>
    </source>
</evidence>
<sequence length="1162" mass="128492">MSSESPRSANSSGRRSKRILDNSSPSNPSSIGGSKKKRINQKTLGVAWGANSISSSRSSSRKSPFLDFGSYMVEKNRKLHNQFKADASSSSLCGTNSGNQIFQGVSIFVDGFTIPSSQELRVYMLKYGGRFENYFSRRSVSHIICSNLPESKIKNLRSFSGGLPVVKPTWILDSVASNKLLSWVPYQLDQLVSNQPRLSEFFSLKKGPTLVKPEIRKAVEEKYGTKDPLPLVAAKLKDTNLSKVDESIGYRSEKHAEAEMNLLENVDAEVKEKPSDDIGAAKLKDTNLSDVDKSFECKPQIYDSFEMLLQKDAVVGVKETSNEKRNHVEEEPGIGGVGQSSDGNISTLHGLSTSIHNGCSNNGHSDGSSSSILAGSSLRHSTLGNPDFVENYFKKSRLHFIGTWRNRYYKRFPRLPHGSNSMSSHLSGSSHSQFATIIHIDMDCFFVSVVIRNIPEFKDKPVAVCHSDNPKGTAEISSANYPARAYGVRAGMFVRDAKTLCPHLVIFGYDFKSYEEVADQFYDILHKHCDKVQAVSCDEAFLDISGSENVDPEVLASKVRKEIFDATGCTASAGIATNMLMARLATKTAKPDGQCYIPIEKVDDYLDELPIKDLPGIGHTLEEKLKKRNVFTCGQLRTISKDSLQKDFGLKIGEMLWNYSRGVDNRAVGVIQESKSIGAEVNWGVRFKDFKHCQCFLLNLCKEVSLRLQGCGVQGRTFTLKIKKRRKDADEPIKYMGCGDCENLSHSLTVPVATDDLEILQRIAKQLFGFFVIDVKEIRGIGLQVSKLQNVDISKQRMKRNSLDTWLNSSSATTDVENSTGPMVKDRANIDSDKQSDSGTPDQLSADATNDLIQVDNNQHHSEALNQVSAPPLCHLDIGVIGSLPPELFSELNEIYGGKLVDLLAKSRDKSEDFPSALSVSAQGVGEDDGCTLSDVQENKIQSENKISREGFCNVVTPIPNSGSHRIDLLPSSLSQVDPSVLQELPEPLRADILKQLPAHREKELFLENSIGNQQKSCGAIGNTFGLIDSLTKNDLWSGNPPLWVDKFKASNCLILKFLAEMYTESGSPGNLYGILLRILSQSWHPSAADSDGWDGAIYGLCELLKQYFKLNIELDIEETYVCFRLLKRLSTKSQLFLEVFNIIDPYLQGAVNEIYGGNLKV</sequence>
<dbReference type="PROSITE" id="PS50172">
    <property type="entry name" value="BRCT"/>
    <property type="match status" value="1"/>
</dbReference>
<dbReference type="KEGG" id="mcha:111017357"/>
<dbReference type="SUPFAM" id="SSF52113">
    <property type="entry name" value="BRCT domain"/>
    <property type="match status" value="1"/>
</dbReference>
<dbReference type="Gene3D" id="3.40.50.10190">
    <property type="entry name" value="BRCT domain"/>
    <property type="match status" value="1"/>
</dbReference>
<reference evidence="19 20" key="1">
    <citation type="submission" date="2025-04" db="UniProtKB">
        <authorList>
            <consortium name="RefSeq"/>
        </authorList>
    </citation>
    <scope>IDENTIFICATION</scope>
    <source>
        <strain evidence="19 20">OHB3-1</strain>
    </source>
</reference>
<dbReference type="GO" id="GO:0017125">
    <property type="term" value="F:deoxycytidyl transferase activity"/>
    <property type="evidence" value="ECO:0007669"/>
    <property type="project" value="TreeGrafter"/>
</dbReference>
<gene>
    <name evidence="19 20 21 22 23" type="primary">LOC111017357</name>
</gene>
<dbReference type="FunFam" id="3.40.1170.60:FF:000004">
    <property type="entry name" value="DNA repair protein REV1"/>
    <property type="match status" value="1"/>
</dbReference>
<dbReference type="PIRSF" id="PIRSF036573">
    <property type="entry name" value="REV1"/>
    <property type="match status" value="1"/>
</dbReference>
<keyword evidence="9 14" id="KW-0460">Magnesium</keyword>
<evidence type="ECO:0000256" key="3">
    <source>
        <dbReference type="ARBA" id="ARBA00020399"/>
    </source>
</evidence>
<evidence type="ECO:0000313" key="21">
    <source>
        <dbReference type="RefSeq" id="XP_022148786.1"/>
    </source>
</evidence>
<evidence type="ECO:0000256" key="6">
    <source>
        <dbReference type="ARBA" id="ARBA00022695"/>
    </source>
</evidence>
<dbReference type="GO" id="GO:0006281">
    <property type="term" value="P:DNA repair"/>
    <property type="evidence" value="ECO:0007669"/>
    <property type="project" value="UniProtKB-KW"/>
</dbReference>
<dbReference type="RefSeq" id="XP_022148785.1">
    <property type="nucleotide sequence ID" value="XM_022293093.1"/>
</dbReference>
<feature type="binding site" evidence="14">
    <location>
        <position position="538"/>
    </location>
    <ligand>
        <name>Mg(2+)</name>
        <dbReference type="ChEBI" id="CHEBI:18420"/>
        <label>1</label>
    </ligand>
</feature>
<dbReference type="AlphaFoldDB" id="A0A6J1D509"/>
<evidence type="ECO:0000259" key="17">
    <source>
        <dbReference type="PROSITE" id="PS50173"/>
    </source>
</evidence>
<evidence type="ECO:0000313" key="22">
    <source>
        <dbReference type="RefSeq" id="XP_022148788.1"/>
    </source>
</evidence>
<feature type="domain" description="UmuC" evidence="17">
    <location>
        <begin position="437"/>
        <end position="618"/>
    </location>
</feature>
<feature type="region of interest" description="Disordered" evidence="15">
    <location>
        <begin position="1"/>
        <end position="40"/>
    </location>
</feature>
<keyword evidence="7 14" id="KW-0479">Metal-binding</keyword>
<evidence type="ECO:0000259" key="16">
    <source>
        <dbReference type="PROSITE" id="PS50172"/>
    </source>
</evidence>
<feature type="binding site" evidence="14">
    <location>
        <position position="539"/>
    </location>
    <ligand>
        <name>Mg(2+)</name>
        <dbReference type="ChEBI" id="CHEBI:18420"/>
        <label>1</label>
    </ligand>
</feature>
<dbReference type="InterPro" id="IPR012112">
    <property type="entry name" value="REV1"/>
</dbReference>
<dbReference type="OrthoDB" id="427711at2759"/>
<dbReference type="RefSeq" id="XP_022148789.1">
    <property type="nucleotide sequence ID" value="XM_022293097.1"/>
</dbReference>
<evidence type="ECO:0000256" key="9">
    <source>
        <dbReference type="ARBA" id="ARBA00022842"/>
    </source>
</evidence>
<organism evidence="18 19">
    <name type="scientific">Momordica charantia</name>
    <name type="common">Bitter gourd</name>
    <name type="synonym">Balsam pear</name>
    <dbReference type="NCBI Taxonomy" id="3673"/>
    <lineage>
        <taxon>Eukaryota</taxon>
        <taxon>Viridiplantae</taxon>
        <taxon>Streptophyta</taxon>
        <taxon>Embryophyta</taxon>
        <taxon>Tracheophyta</taxon>
        <taxon>Spermatophyta</taxon>
        <taxon>Magnoliopsida</taxon>
        <taxon>eudicotyledons</taxon>
        <taxon>Gunneridae</taxon>
        <taxon>Pentapetalae</taxon>
        <taxon>rosids</taxon>
        <taxon>fabids</taxon>
        <taxon>Cucurbitales</taxon>
        <taxon>Cucurbitaceae</taxon>
        <taxon>Momordiceae</taxon>
        <taxon>Momordica</taxon>
    </lineage>
</organism>
<dbReference type="GO" id="GO:0003887">
    <property type="term" value="F:DNA-directed DNA polymerase activity"/>
    <property type="evidence" value="ECO:0007669"/>
    <property type="project" value="InterPro"/>
</dbReference>
<dbReference type="Gene3D" id="3.40.1170.60">
    <property type="match status" value="1"/>
</dbReference>
<dbReference type="InterPro" id="IPR001126">
    <property type="entry name" value="UmuC"/>
</dbReference>
<proteinExistence type="inferred from homology"/>
<keyword evidence="11 13" id="KW-0234">DNA repair</keyword>
<dbReference type="InterPro" id="IPR043128">
    <property type="entry name" value="Rev_trsase/Diguanyl_cyclase"/>
</dbReference>
<comment type="subcellular location">
    <subcellularLocation>
        <location evidence="1 13">Nucleus</location>
    </subcellularLocation>
</comment>
<protein>
    <recommendedName>
        <fullName evidence="3 13">DNA repair protein REV1</fullName>
        <ecNumber evidence="13">2.7.7.-</ecNumber>
    </recommendedName>
</protein>
<keyword evidence="6 13" id="KW-0548">Nucleotidyltransferase</keyword>
<evidence type="ECO:0000256" key="14">
    <source>
        <dbReference type="PIRSR" id="PIRSR036573-2"/>
    </source>
</evidence>
<dbReference type="Gene3D" id="1.10.150.20">
    <property type="entry name" value="5' to 3' exonuclease, C-terminal subdomain"/>
    <property type="match status" value="1"/>
</dbReference>
<dbReference type="GO" id="GO:0070987">
    <property type="term" value="P:error-free translesion synthesis"/>
    <property type="evidence" value="ECO:0007669"/>
    <property type="project" value="TreeGrafter"/>
</dbReference>
<feature type="compositionally biased region" description="Polar residues" evidence="15">
    <location>
        <begin position="810"/>
        <end position="821"/>
    </location>
</feature>
<dbReference type="GO" id="GO:0005634">
    <property type="term" value="C:nucleus"/>
    <property type="evidence" value="ECO:0007669"/>
    <property type="project" value="UniProtKB-SubCell"/>
</dbReference>
<evidence type="ECO:0000256" key="11">
    <source>
        <dbReference type="ARBA" id="ARBA00023204"/>
    </source>
</evidence>
<dbReference type="FunFam" id="3.30.1490.100:FF:000001">
    <property type="entry name" value="DNA repair protein REV1"/>
    <property type="match status" value="1"/>
</dbReference>
<keyword evidence="12 13" id="KW-0539">Nucleus</keyword>
<dbReference type="SUPFAM" id="SSF100879">
    <property type="entry name" value="Lesion bypass DNA polymerase (Y-family), little finger domain"/>
    <property type="match status" value="1"/>
</dbReference>
<dbReference type="InterPro" id="IPR036420">
    <property type="entry name" value="BRCT_dom_sf"/>
</dbReference>
<dbReference type="Pfam" id="PF00817">
    <property type="entry name" value="IMS"/>
    <property type="match status" value="1"/>
</dbReference>
<dbReference type="InterPro" id="IPR043502">
    <property type="entry name" value="DNA/RNA_pol_sf"/>
</dbReference>
<keyword evidence="8 13" id="KW-0227">DNA damage</keyword>
<feature type="compositionally biased region" description="Polar residues" evidence="15">
    <location>
        <begin position="1"/>
        <end position="13"/>
    </location>
</feature>
<evidence type="ECO:0000256" key="5">
    <source>
        <dbReference type="ARBA" id="ARBA00022679"/>
    </source>
</evidence>
<dbReference type="InterPro" id="IPR017961">
    <property type="entry name" value="DNA_pol_Y-fam_little_finger"/>
</dbReference>
<dbReference type="Gene3D" id="6.10.250.1490">
    <property type="match status" value="1"/>
</dbReference>
<dbReference type="Pfam" id="PF11799">
    <property type="entry name" value="IMS_C"/>
    <property type="match status" value="1"/>
</dbReference>
<evidence type="ECO:0000256" key="4">
    <source>
        <dbReference type="ARBA" id="ARBA00022634"/>
    </source>
</evidence>
<evidence type="ECO:0000313" key="18">
    <source>
        <dbReference type="Proteomes" id="UP000504603"/>
    </source>
</evidence>
<evidence type="ECO:0000256" key="2">
    <source>
        <dbReference type="ARBA" id="ARBA00010945"/>
    </source>
</evidence>
<name>A0A6J1D509_MOMCH</name>
<dbReference type="RefSeq" id="XP_022148786.1">
    <property type="nucleotide sequence ID" value="XM_022293094.1"/>
</dbReference>
<dbReference type="PANTHER" id="PTHR45990">
    <property type="entry name" value="DNA REPAIR PROTEIN REV1"/>
    <property type="match status" value="1"/>
</dbReference>
<evidence type="ECO:0000313" key="20">
    <source>
        <dbReference type="RefSeq" id="XP_022148785.1"/>
    </source>
</evidence>
<keyword evidence="18" id="KW-1185">Reference proteome</keyword>
<evidence type="ECO:0000256" key="13">
    <source>
        <dbReference type="PIRNR" id="PIRNR036573"/>
    </source>
</evidence>
<feature type="compositionally biased region" description="Basic and acidic residues" evidence="15">
    <location>
        <begin position="824"/>
        <end position="836"/>
    </location>
</feature>
<feature type="region of interest" description="Disordered" evidence="15">
    <location>
        <begin position="810"/>
        <end position="845"/>
    </location>
</feature>
<dbReference type="GeneID" id="111017357"/>
<evidence type="ECO:0000256" key="10">
    <source>
        <dbReference type="ARBA" id="ARBA00023125"/>
    </source>
</evidence>
<evidence type="ECO:0000313" key="23">
    <source>
        <dbReference type="RefSeq" id="XP_022148789.1"/>
    </source>
</evidence>
<feature type="region of interest" description="Disordered" evidence="15">
    <location>
        <begin position="320"/>
        <end position="340"/>
    </location>
</feature>
<keyword evidence="5 13" id="KW-0808">Transferase</keyword>
<dbReference type="CDD" id="cd01701">
    <property type="entry name" value="PolY_Rev1"/>
    <property type="match status" value="1"/>
</dbReference>
<dbReference type="GO" id="GO:0003684">
    <property type="term" value="F:damaged DNA binding"/>
    <property type="evidence" value="ECO:0007669"/>
    <property type="project" value="UniProtKB-UniRule"/>
</dbReference>
<feature type="binding site" evidence="14">
    <location>
        <position position="441"/>
    </location>
    <ligand>
        <name>Mg(2+)</name>
        <dbReference type="ChEBI" id="CHEBI:18420"/>
        <label>1</label>
    </ligand>
</feature>
<dbReference type="InterPro" id="IPR053848">
    <property type="entry name" value="IMS_HHH_1"/>
</dbReference>
<dbReference type="NCBIfam" id="NF002677">
    <property type="entry name" value="PRK02406.1"/>
    <property type="match status" value="1"/>
</dbReference>